<dbReference type="SUPFAM" id="SSF53649">
    <property type="entry name" value="Alkaline phosphatase-like"/>
    <property type="match status" value="1"/>
</dbReference>
<dbReference type="Proteomes" id="UP000271098">
    <property type="component" value="Unassembled WGS sequence"/>
</dbReference>
<reference evidence="3" key="1">
    <citation type="submission" date="2016-06" db="UniProtKB">
        <authorList>
            <consortium name="WormBaseParasite"/>
        </authorList>
    </citation>
    <scope>IDENTIFICATION</scope>
</reference>
<evidence type="ECO:0000313" key="1">
    <source>
        <dbReference type="EMBL" id="VDK80345.1"/>
    </source>
</evidence>
<reference evidence="1 2" key="2">
    <citation type="submission" date="2018-11" db="EMBL/GenBank/DDBJ databases">
        <authorList>
            <consortium name="Pathogen Informatics"/>
        </authorList>
    </citation>
    <scope>NUCLEOTIDE SEQUENCE [LARGE SCALE GENOMIC DNA]</scope>
</reference>
<accession>A0A183DMP9</accession>
<keyword evidence="2" id="KW-1185">Reference proteome</keyword>
<dbReference type="EMBL" id="UYRT01035478">
    <property type="protein sequence ID" value="VDK80345.1"/>
    <property type="molecule type" value="Genomic_DNA"/>
</dbReference>
<dbReference type="InterPro" id="IPR017850">
    <property type="entry name" value="Alkaline_phosphatase_core_sf"/>
</dbReference>
<dbReference type="Gene3D" id="3.40.720.10">
    <property type="entry name" value="Alkaline Phosphatase, subunit A"/>
    <property type="match status" value="1"/>
</dbReference>
<dbReference type="WBParaSite" id="GPUH_0001000101-mRNA-1">
    <property type="protein sequence ID" value="GPUH_0001000101-mRNA-1"/>
    <property type="gene ID" value="GPUH_0001000101"/>
</dbReference>
<organism evidence="3">
    <name type="scientific">Gongylonema pulchrum</name>
    <dbReference type="NCBI Taxonomy" id="637853"/>
    <lineage>
        <taxon>Eukaryota</taxon>
        <taxon>Metazoa</taxon>
        <taxon>Ecdysozoa</taxon>
        <taxon>Nematoda</taxon>
        <taxon>Chromadorea</taxon>
        <taxon>Rhabditida</taxon>
        <taxon>Spirurina</taxon>
        <taxon>Spiruromorpha</taxon>
        <taxon>Spiruroidea</taxon>
        <taxon>Gongylonematidae</taxon>
        <taxon>Gongylonema</taxon>
    </lineage>
</organism>
<dbReference type="OrthoDB" id="2993954at2759"/>
<sequence length="102" mass="11109">MKFVRAEGVVESEVVLEDDFNVGSAVQVSALTFSFVNFDNLCVFSQPSCVAVPFTCSEKKFKFLDKLPDREMGLCDVAPTVLQVMGLPIPSDMTGKPLVTEA</sequence>
<gene>
    <name evidence="1" type="ORF">GPUH_LOCUS9988</name>
</gene>
<evidence type="ECO:0000313" key="3">
    <source>
        <dbReference type="WBParaSite" id="GPUH_0001000101-mRNA-1"/>
    </source>
</evidence>
<dbReference type="AlphaFoldDB" id="A0A183DMP9"/>
<protein>
    <submittedName>
        <fullName evidence="3">HotDog ACOT-type domain-containing protein</fullName>
    </submittedName>
</protein>
<evidence type="ECO:0000313" key="2">
    <source>
        <dbReference type="Proteomes" id="UP000271098"/>
    </source>
</evidence>
<name>A0A183DMP9_9BILA</name>
<proteinExistence type="predicted"/>